<gene>
    <name evidence="3" type="ORF">T4B_11564</name>
    <name evidence="2" type="ORF">T4E_9070</name>
</gene>
<protein>
    <submittedName>
        <fullName evidence="3">Uncharacterized protein</fullName>
    </submittedName>
</protein>
<sequence>MTEDDLMEAQGLEQSQDESGQRGATSSRTMIVTHLQFKVHTDCGCRVSSDCVCEHPDDVGFAP</sequence>
<evidence type="ECO:0000313" key="5">
    <source>
        <dbReference type="Proteomes" id="UP000054815"/>
    </source>
</evidence>
<evidence type="ECO:0000313" key="2">
    <source>
        <dbReference type="EMBL" id="KRX91620.1"/>
    </source>
</evidence>
<evidence type="ECO:0000313" key="3">
    <source>
        <dbReference type="EMBL" id="KRZ11119.1"/>
    </source>
</evidence>
<evidence type="ECO:0000313" key="4">
    <source>
        <dbReference type="Proteomes" id="UP000054805"/>
    </source>
</evidence>
<name>A0A0V1HLD9_TRIPS</name>
<dbReference type="EMBL" id="JYDU01000132">
    <property type="protein sequence ID" value="KRX91620.1"/>
    <property type="molecule type" value="Genomic_DNA"/>
</dbReference>
<comment type="caution">
    <text evidence="3">The sequence shown here is derived from an EMBL/GenBank/DDBJ whole genome shotgun (WGS) entry which is preliminary data.</text>
</comment>
<evidence type="ECO:0000256" key="1">
    <source>
        <dbReference type="SAM" id="MobiDB-lite"/>
    </source>
</evidence>
<feature type="region of interest" description="Disordered" evidence="1">
    <location>
        <begin position="1"/>
        <end position="27"/>
    </location>
</feature>
<organism evidence="3 4">
    <name type="scientific">Trichinella pseudospiralis</name>
    <name type="common">Parasitic roundworm</name>
    <dbReference type="NCBI Taxonomy" id="6337"/>
    <lineage>
        <taxon>Eukaryota</taxon>
        <taxon>Metazoa</taxon>
        <taxon>Ecdysozoa</taxon>
        <taxon>Nematoda</taxon>
        <taxon>Enoplea</taxon>
        <taxon>Dorylaimia</taxon>
        <taxon>Trichinellida</taxon>
        <taxon>Trichinellidae</taxon>
        <taxon>Trichinella</taxon>
    </lineage>
</organism>
<keyword evidence="4" id="KW-1185">Reference proteome</keyword>
<reference evidence="4 5" key="1">
    <citation type="submission" date="2015-01" db="EMBL/GenBank/DDBJ databases">
        <title>Evolution of Trichinella species and genotypes.</title>
        <authorList>
            <person name="Korhonen P.K."/>
            <person name="Edoardo P."/>
            <person name="Giuseppe L.R."/>
            <person name="Gasser R.B."/>
        </authorList>
    </citation>
    <scope>NUCLEOTIDE SEQUENCE [LARGE SCALE GENOMIC DNA]</scope>
    <source>
        <strain evidence="2">ISS141</strain>
        <strain evidence="3">ISS588</strain>
    </source>
</reference>
<dbReference type="AlphaFoldDB" id="A0A0V1HLD9"/>
<dbReference type="Proteomes" id="UP000054815">
    <property type="component" value="Unassembled WGS sequence"/>
</dbReference>
<accession>A0A0V1HLD9</accession>
<feature type="compositionally biased region" description="Polar residues" evidence="1">
    <location>
        <begin position="12"/>
        <end position="27"/>
    </location>
</feature>
<dbReference type="Proteomes" id="UP000054805">
    <property type="component" value="Unassembled WGS sequence"/>
</dbReference>
<dbReference type="EMBL" id="JYDS01000355">
    <property type="protein sequence ID" value="KRZ11119.1"/>
    <property type="molecule type" value="Genomic_DNA"/>
</dbReference>
<proteinExistence type="predicted"/>